<sequence length="161" mass="18143">MTGCFISAGTHGSLKEYKYAIKKEKLQQAIMKVIKSSSNIYRDTSLDKSSNPPTNSASSGDQSTGDNYYNDVENYVTIKITSGQEVNEYTFRYYGDEEDWKTSSNSEIFICYAFDKNHKGGSDCNGGVTKEMLKEFTDIFEKEFISKVDLELNLSHTGESH</sequence>
<name>A0A444MPC2_9SPHI</name>
<dbReference type="EMBL" id="SBIW01000004">
    <property type="protein sequence ID" value="RWY52483.1"/>
    <property type="molecule type" value="Genomic_DNA"/>
</dbReference>
<evidence type="ECO:0000313" key="3">
    <source>
        <dbReference type="Proteomes" id="UP000286701"/>
    </source>
</evidence>
<organism evidence="2 3">
    <name type="scientific">Mucilaginibacter gilvus</name>
    <dbReference type="NCBI Taxonomy" id="2305909"/>
    <lineage>
        <taxon>Bacteria</taxon>
        <taxon>Pseudomonadati</taxon>
        <taxon>Bacteroidota</taxon>
        <taxon>Sphingobacteriia</taxon>
        <taxon>Sphingobacteriales</taxon>
        <taxon>Sphingobacteriaceae</taxon>
        <taxon>Mucilaginibacter</taxon>
    </lineage>
</organism>
<feature type="compositionally biased region" description="Polar residues" evidence="1">
    <location>
        <begin position="43"/>
        <end position="67"/>
    </location>
</feature>
<evidence type="ECO:0000256" key="1">
    <source>
        <dbReference type="SAM" id="MobiDB-lite"/>
    </source>
</evidence>
<accession>A0A444MPC2</accession>
<feature type="region of interest" description="Disordered" evidence="1">
    <location>
        <begin position="43"/>
        <end position="68"/>
    </location>
</feature>
<keyword evidence="3" id="KW-1185">Reference proteome</keyword>
<dbReference type="AlphaFoldDB" id="A0A444MPC2"/>
<reference evidence="2 3" key="1">
    <citation type="submission" date="2019-01" db="EMBL/GenBank/DDBJ databases">
        <title>Mucilaginibacter antarcticum sp. nov., isolated from antarctic soil.</title>
        <authorList>
            <person name="Yan Y.-Q."/>
            <person name="Du Z.-J."/>
        </authorList>
    </citation>
    <scope>NUCLEOTIDE SEQUENCE [LARGE SCALE GENOMIC DNA]</scope>
    <source>
        <strain evidence="2 3">F01003</strain>
    </source>
</reference>
<gene>
    <name evidence="2" type="ORF">EPL05_11300</name>
</gene>
<evidence type="ECO:0000313" key="2">
    <source>
        <dbReference type="EMBL" id="RWY52483.1"/>
    </source>
</evidence>
<protein>
    <submittedName>
        <fullName evidence="2">Uncharacterized protein</fullName>
    </submittedName>
</protein>
<dbReference type="Proteomes" id="UP000286701">
    <property type="component" value="Unassembled WGS sequence"/>
</dbReference>
<comment type="caution">
    <text evidence="2">The sequence shown here is derived from an EMBL/GenBank/DDBJ whole genome shotgun (WGS) entry which is preliminary data.</text>
</comment>
<proteinExistence type="predicted"/>